<dbReference type="Gene3D" id="1.20.272.10">
    <property type="match status" value="1"/>
</dbReference>
<dbReference type="GO" id="GO:0005524">
    <property type="term" value="F:ATP binding"/>
    <property type="evidence" value="ECO:0007669"/>
    <property type="project" value="InterPro"/>
</dbReference>
<reference evidence="5" key="1">
    <citation type="submission" date="2017-04" db="EMBL/GenBank/DDBJ databases">
        <title>Population genomics of picophytoplankton unveils novel chromosome hypervariability.</title>
        <authorList>
            <consortium name="DOE Joint Genome Institute"/>
            <person name="Blanc-Mathieu R."/>
            <person name="Krasovec M."/>
            <person name="Hebrard M."/>
            <person name="Yau S."/>
            <person name="Desgranges E."/>
            <person name="Martin J."/>
            <person name="Schackwitz W."/>
            <person name="Kuo A."/>
            <person name="Salin G."/>
            <person name="Donnadieu C."/>
            <person name="Desdevises Y."/>
            <person name="Sanchez-Ferandin S."/>
            <person name="Moreau H."/>
            <person name="Rivals E."/>
            <person name="Grigoriev I.V."/>
            <person name="Grimsley N."/>
            <person name="Eyre-Walker A."/>
            <person name="Piganeau G."/>
        </authorList>
    </citation>
    <scope>NUCLEOTIDE SEQUENCE [LARGE SCALE GENOMIC DNA]</scope>
    <source>
        <strain evidence="5">RCC 1115</strain>
    </source>
</reference>
<evidence type="ECO:0000256" key="3">
    <source>
        <dbReference type="SAM" id="MobiDB-lite"/>
    </source>
</evidence>
<dbReference type="PANTHER" id="PTHR23389">
    <property type="entry name" value="CHROMOSOME TRANSMISSION FIDELITY FACTOR 18"/>
    <property type="match status" value="1"/>
</dbReference>
<dbReference type="Pfam" id="PF08519">
    <property type="entry name" value="RFC1"/>
    <property type="match status" value="1"/>
</dbReference>
<dbReference type="PIRSF" id="PIRSF036578">
    <property type="entry name" value="RFC1"/>
    <property type="match status" value="1"/>
</dbReference>
<evidence type="ECO:0000259" key="4">
    <source>
        <dbReference type="SMART" id="SM00382"/>
    </source>
</evidence>
<dbReference type="GO" id="GO:0005663">
    <property type="term" value="C:DNA replication factor C complex"/>
    <property type="evidence" value="ECO:0007669"/>
    <property type="project" value="InterPro"/>
</dbReference>
<dbReference type="GO" id="GO:0016887">
    <property type="term" value="F:ATP hydrolysis activity"/>
    <property type="evidence" value="ECO:0007669"/>
    <property type="project" value="InterPro"/>
</dbReference>
<dbReference type="Gene3D" id="3.40.50.300">
    <property type="entry name" value="P-loop containing nucleotide triphosphate hydrolases"/>
    <property type="match status" value="1"/>
</dbReference>
<gene>
    <name evidence="5" type="ORF">BE221DRAFT_201955</name>
</gene>
<keyword evidence="2" id="KW-0235">DNA replication</keyword>
<dbReference type="InterPro" id="IPR027417">
    <property type="entry name" value="P-loop_NTPase"/>
</dbReference>
<dbReference type="GO" id="GO:0003689">
    <property type="term" value="F:DNA clamp loader activity"/>
    <property type="evidence" value="ECO:0007669"/>
    <property type="project" value="InterPro"/>
</dbReference>
<dbReference type="SMART" id="SM00382">
    <property type="entry name" value="AAA"/>
    <property type="match status" value="1"/>
</dbReference>
<dbReference type="SUPFAM" id="SSF48019">
    <property type="entry name" value="post-AAA+ oligomerization domain-like"/>
    <property type="match status" value="1"/>
</dbReference>
<evidence type="ECO:0000313" key="5">
    <source>
        <dbReference type="EMBL" id="OUS41951.1"/>
    </source>
</evidence>
<dbReference type="GO" id="GO:0006281">
    <property type="term" value="P:DNA repair"/>
    <property type="evidence" value="ECO:0007669"/>
    <property type="project" value="InterPro"/>
</dbReference>
<feature type="compositionally biased region" description="Basic and acidic residues" evidence="3">
    <location>
        <begin position="1"/>
        <end position="16"/>
    </location>
</feature>
<keyword evidence="5" id="KW-0378">Hydrolase</keyword>
<accession>A0A1Y5HXE8</accession>
<dbReference type="InterPro" id="IPR003593">
    <property type="entry name" value="AAA+_ATPase"/>
</dbReference>
<dbReference type="InterPro" id="IPR008921">
    <property type="entry name" value="DNA_pol3_clamp-load_cplx_C"/>
</dbReference>
<dbReference type="InterPro" id="IPR003959">
    <property type="entry name" value="ATPase_AAA_core"/>
</dbReference>
<dbReference type="GO" id="GO:0003677">
    <property type="term" value="F:DNA binding"/>
    <property type="evidence" value="ECO:0007669"/>
    <property type="project" value="InterPro"/>
</dbReference>
<dbReference type="SUPFAM" id="SSF52540">
    <property type="entry name" value="P-loop containing nucleoside triphosphate hydrolases"/>
    <property type="match status" value="1"/>
</dbReference>
<evidence type="ECO:0000256" key="2">
    <source>
        <dbReference type="ARBA" id="ARBA00022705"/>
    </source>
</evidence>
<dbReference type="Gene3D" id="1.10.8.60">
    <property type="match status" value="1"/>
</dbReference>
<dbReference type="InterPro" id="IPR013725">
    <property type="entry name" value="DNA_replication_fac_RFC1_C"/>
</dbReference>
<evidence type="ECO:0000256" key="1">
    <source>
        <dbReference type="ARBA" id="ARBA00006116"/>
    </source>
</evidence>
<proteinExistence type="inferred from homology"/>
<name>A0A1Y5HXE8_OSTTA</name>
<dbReference type="PANTHER" id="PTHR23389:SF6">
    <property type="entry name" value="REPLICATION FACTOR C SUBUNIT 1"/>
    <property type="match status" value="1"/>
</dbReference>
<dbReference type="Proteomes" id="UP000195557">
    <property type="component" value="Unassembled WGS sequence"/>
</dbReference>
<dbReference type="FunFam" id="3.40.50.300:FF:000395">
    <property type="entry name" value="Replication factor C subunit 1"/>
    <property type="match status" value="1"/>
</dbReference>
<dbReference type="GO" id="GO:0005634">
    <property type="term" value="C:nucleus"/>
    <property type="evidence" value="ECO:0007669"/>
    <property type="project" value="TreeGrafter"/>
</dbReference>
<dbReference type="GO" id="GO:0006260">
    <property type="term" value="P:DNA replication"/>
    <property type="evidence" value="ECO:0007669"/>
    <property type="project" value="UniProtKB-KW"/>
</dbReference>
<sequence>MRVEDLPEAKRPRVQTDNDCTGNLAIDTDDAKQEKISSPQVLLVDKYRPTKLSQVIGNAAKVTVIKEWLSNWRALAEGKQQSSKRRAKAILISGPPGVGKTTVARLVCYEFGYNLFEVNASDARNKTNSLVAEGLKNSLMNLVKEMVTNSAITVSETRKKMALIMDEVDGMSSGDRGGVSELIGIIKATKIPIICICNDKYAPKLKSLLTHCEECAFQRPMRPQLVKYITEIACKESIQITPEQVSELLETCEKDVRLTLNQLQLLAMKIKSHGLSSRTIKDTKGSPFINVERLFDHGNTSTLLVKERQAFADVDLMTLFIQENYLNMRPAIAANDHDRMRLIAAAACRISEADVMSKAVYVEQKWAMFPMAATLGTILPAAAVSGKREQLSAIPGDRNFHRFPALLGKSSTRTKVNRLCQELTCHYTCGKPCAASGKQLRLECFPLIRARSLREMMFTGKGGREQEGVESVVSFMIEYNLNREDWDTLHDLTLLHGKGPMFQSVASVLCSKVKSTFTRTLNRSARF</sequence>
<dbReference type="CDD" id="cd00009">
    <property type="entry name" value="AAA"/>
    <property type="match status" value="1"/>
</dbReference>
<dbReference type="AlphaFoldDB" id="A0A1Y5HXE8"/>
<dbReference type="Pfam" id="PF00004">
    <property type="entry name" value="AAA"/>
    <property type="match status" value="1"/>
</dbReference>
<protein>
    <submittedName>
        <fullName evidence="5">P-loop containing nucleoside triphosphate hydrolase protein</fullName>
    </submittedName>
</protein>
<feature type="domain" description="AAA+ ATPase" evidence="4">
    <location>
        <begin position="86"/>
        <end position="222"/>
    </location>
</feature>
<dbReference type="InterPro" id="IPR012178">
    <property type="entry name" value="RFC1"/>
</dbReference>
<organism evidence="5">
    <name type="scientific">Ostreococcus tauri</name>
    <name type="common">Marine green alga</name>
    <dbReference type="NCBI Taxonomy" id="70448"/>
    <lineage>
        <taxon>Eukaryota</taxon>
        <taxon>Viridiplantae</taxon>
        <taxon>Chlorophyta</taxon>
        <taxon>Mamiellophyceae</taxon>
        <taxon>Mamiellales</taxon>
        <taxon>Bathycoccaceae</taxon>
        <taxon>Ostreococcus</taxon>
    </lineage>
</organism>
<feature type="region of interest" description="Disordered" evidence="3">
    <location>
        <begin position="1"/>
        <end position="25"/>
    </location>
</feature>
<comment type="similarity">
    <text evidence="1">Belongs to the activator 1 large subunit family.</text>
</comment>
<dbReference type="EMBL" id="KZ155839">
    <property type="protein sequence ID" value="OUS41951.1"/>
    <property type="molecule type" value="Genomic_DNA"/>
</dbReference>